<feature type="transmembrane region" description="Helical" evidence="4">
    <location>
        <begin position="7"/>
        <end position="28"/>
    </location>
</feature>
<evidence type="ECO:0000313" key="7">
    <source>
        <dbReference type="Proteomes" id="UP000632063"/>
    </source>
</evidence>
<feature type="transmembrane region" description="Helical" evidence="4">
    <location>
        <begin position="34"/>
        <end position="54"/>
    </location>
</feature>
<keyword evidence="3 6" id="KW-0012">Acyltransferase</keyword>
<dbReference type="SUPFAM" id="SSF69593">
    <property type="entry name" value="Glycerol-3-phosphate (1)-acyltransferase"/>
    <property type="match status" value="1"/>
</dbReference>
<name>A0ABR9CLG9_9HYPH</name>
<organism evidence="6 7">
    <name type="scientific">Roseibium litorale</name>
    <dbReference type="NCBI Taxonomy" id="2803841"/>
    <lineage>
        <taxon>Bacteria</taxon>
        <taxon>Pseudomonadati</taxon>
        <taxon>Pseudomonadota</taxon>
        <taxon>Alphaproteobacteria</taxon>
        <taxon>Hyphomicrobiales</taxon>
        <taxon>Stappiaceae</taxon>
        <taxon>Roseibium</taxon>
    </lineage>
</organism>
<gene>
    <name evidence="6" type="ORF">IG616_09030</name>
</gene>
<accession>A0ABR9CLG9</accession>
<dbReference type="EMBL" id="JACYXI010000004">
    <property type="protein sequence ID" value="MBD8891691.1"/>
    <property type="molecule type" value="Genomic_DNA"/>
</dbReference>
<reference evidence="6 7" key="2">
    <citation type="journal article" date="2021" name="Int. J. Syst. Evol. Microbiol.">
        <title>Roseibium litorale sp. nov., isolated from a tidal flat sediment and proposal for the reclassification of Labrenzia polysiphoniae as Roseibium polysiphoniae comb. nov.</title>
        <authorList>
            <person name="Liu Y."/>
            <person name="Pei T."/>
            <person name="Du J."/>
            <person name="Chao M."/>
            <person name="Deng M.R."/>
            <person name="Zhu H."/>
        </authorList>
    </citation>
    <scope>NUCLEOTIDE SEQUENCE [LARGE SCALE GENOMIC DNA]</scope>
    <source>
        <strain evidence="6 7">4C16A</strain>
    </source>
</reference>
<evidence type="ECO:0000313" key="6">
    <source>
        <dbReference type="EMBL" id="MBD8891691.1"/>
    </source>
</evidence>
<keyword evidence="4" id="KW-0812">Transmembrane</keyword>
<keyword evidence="4" id="KW-0472">Membrane</keyword>
<sequence length="254" mass="28817">MVLLRSLVFHALFYSLTLLMMVVVSPVLLLPRRWGWWVVPAWSYLCLLLLRVTVGLKVEVRGRENIPQGGYIVASKHQSVWETFALIREFPDPTYILKRELRWIPIFGWYTAKFRQIPINRGKRAAALAALLVAAKQAIAEGRQILMFPEGTRRPAGGEPSYKYGIAHLYRDLKCQVLPVALNAGVYWPRKSLRLYPGTVIVEILPPIQPGLPVNVFHETMVNMIETVSNALIEEARSEPRRSPVLDGIPRKGA</sequence>
<dbReference type="RefSeq" id="WP_192147817.1">
    <property type="nucleotide sequence ID" value="NZ_JACYXI010000004.1"/>
</dbReference>
<keyword evidence="2" id="KW-0808">Transferase</keyword>
<dbReference type="Proteomes" id="UP000632063">
    <property type="component" value="Unassembled WGS sequence"/>
</dbReference>
<dbReference type="GO" id="GO:0016746">
    <property type="term" value="F:acyltransferase activity"/>
    <property type="evidence" value="ECO:0007669"/>
    <property type="project" value="UniProtKB-KW"/>
</dbReference>
<feature type="domain" description="Phospholipid/glycerol acyltransferase" evidence="5">
    <location>
        <begin position="71"/>
        <end position="185"/>
    </location>
</feature>
<dbReference type="CDD" id="cd07989">
    <property type="entry name" value="LPLAT_AGPAT-like"/>
    <property type="match status" value="1"/>
</dbReference>
<evidence type="ECO:0000256" key="1">
    <source>
        <dbReference type="ARBA" id="ARBA00005189"/>
    </source>
</evidence>
<comment type="caution">
    <text evidence="6">The sequence shown here is derived from an EMBL/GenBank/DDBJ whole genome shotgun (WGS) entry which is preliminary data.</text>
</comment>
<evidence type="ECO:0000259" key="5">
    <source>
        <dbReference type="SMART" id="SM00563"/>
    </source>
</evidence>
<keyword evidence="4" id="KW-1133">Transmembrane helix</keyword>
<comment type="pathway">
    <text evidence="1">Lipid metabolism.</text>
</comment>
<dbReference type="Pfam" id="PF01553">
    <property type="entry name" value="Acyltransferase"/>
    <property type="match status" value="1"/>
</dbReference>
<dbReference type="PANTHER" id="PTHR10434:SF40">
    <property type="entry name" value="1-ACYL-SN-GLYCEROL-3-PHOSPHATE ACYLTRANSFERASE"/>
    <property type="match status" value="1"/>
</dbReference>
<protein>
    <submittedName>
        <fullName evidence="6">1-acyl-sn-glycerol-3-phosphate acyltransferase</fullName>
    </submittedName>
</protein>
<dbReference type="SMART" id="SM00563">
    <property type="entry name" value="PlsC"/>
    <property type="match status" value="1"/>
</dbReference>
<dbReference type="InterPro" id="IPR002123">
    <property type="entry name" value="Plipid/glycerol_acylTrfase"/>
</dbReference>
<evidence type="ECO:0000256" key="2">
    <source>
        <dbReference type="ARBA" id="ARBA00022679"/>
    </source>
</evidence>
<keyword evidence="7" id="KW-1185">Reference proteome</keyword>
<evidence type="ECO:0000256" key="4">
    <source>
        <dbReference type="SAM" id="Phobius"/>
    </source>
</evidence>
<evidence type="ECO:0000256" key="3">
    <source>
        <dbReference type="ARBA" id="ARBA00023315"/>
    </source>
</evidence>
<dbReference type="PANTHER" id="PTHR10434">
    <property type="entry name" value="1-ACYL-SN-GLYCEROL-3-PHOSPHATE ACYLTRANSFERASE"/>
    <property type="match status" value="1"/>
</dbReference>
<proteinExistence type="predicted"/>
<reference evidence="7" key="1">
    <citation type="submission" date="2020-09" db="EMBL/GenBank/DDBJ databases">
        <title>The genome sequence of strain Labrenzia suaedae 4C16A.</title>
        <authorList>
            <person name="Liu Y."/>
        </authorList>
    </citation>
    <scope>NUCLEOTIDE SEQUENCE [LARGE SCALE GENOMIC DNA]</scope>
    <source>
        <strain evidence="7">4C16A</strain>
    </source>
</reference>